<proteinExistence type="predicted"/>
<evidence type="ECO:0000313" key="1">
    <source>
        <dbReference type="EMBL" id="DAF88402.1"/>
    </source>
</evidence>
<protein>
    <submittedName>
        <fullName evidence="1">Tail protein</fullName>
    </submittedName>
</protein>
<reference evidence="1" key="1">
    <citation type="journal article" date="2021" name="Proc. Natl. Acad. Sci. U.S.A.">
        <title>A Catalog of Tens of Thousands of Viruses from Human Metagenomes Reveals Hidden Associations with Chronic Diseases.</title>
        <authorList>
            <person name="Tisza M.J."/>
            <person name="Buck C.B."/>
        </authorList>
    </citation>
    <scope>NUCLEOTIDE SEQUENCE</scope>
    <source>
        <strain evidence="1">CtdHi7</strain>
    </source>
</reference>
<dbReference type="EMBL" id="BK015985">
    <property type="protein sequence ID" value="DAF88402.1"/>
    <property type="molecule type" value="Genomic_DNA"/>
</dbReference>
<accession>A0A8S5U1U5</accession>
<organism evidence="1">
    <name type="scientific">Siphoviridae sp. ctdHi7</name>
    <dbReference type="NCBI Taxonomy" id="2825577"/>
    <lineage>
        <taxon>Viruses</taxon>
        <taxon>Duplodnaviria</taxon>
        <taxon>Heunggongvirae</taxon>
        <taxon>Uroviricota</taxon>
        <taxon>Caudoviricetes</taxon>
    </lineage>
</organism>
<sequence length="202" mass="22273">MRAILEAEGKIVDEATATINGVIENSFVESADEATITRLEAWLHLQTDTSRPLEERKRLVYSFFVGFGKLSASKLKEAMRAFTGADSNIYFKPTDEAGNNTLIIEMGRGENADISYSDIKTVLDKKIPAHIAYKAFVTYSAAIAISKRRAHYKHEYRLCGLEPDIALLGKKQTKTSVTESDAAAESYGTDYRYCGTALAGNV</sequence>
<name>A0A8S5U1U5_9CAUD</name>